<evidence type="ECO:0000256" key="1">
    <source>
        <dbReference type="SAM" id="Phobius"/>
    </source>
</evidence>
<evidence type="ECO:0000313" key="3">
    <source>
        <dbReference type="Proteomes" id="UP000472277"/>
    </source>
</evidence>
<proteinExistence type="predicted"/>
<keyword evidence="1" id="KW-1133">Transmembrane helix</keyword>
<reference evidence="2" key="2">
    <citation type="submission" date="2025-09" db="UniProtKB">
        <authorList>
            <consortium name="Ensembl"/>
        </authorList>
    </citation>
    <scope>IDENTIFICATION</scope>
</reference>
<organism evidence="2 3">
    <name type="scientific">Salmo trutta</name>
    <name type="common">Brown trout</name>
    <dbReference type="NCBI Taxonomy" id="8032"/>
    <lineage>
        <taxon>Eukaryota</taxon>
        <taxon>Metazoa</taxon>
        <taxon>Chordata</taxon>
        <taxon>Craniata</taxon>
        <taxon>Vertebrata</taxon>
        <taxon>Euteleostomi</taxon>
        <taxon>Actinopterygii</taxon>
        <taxon>Neopterygii</taxon>
        <taxon>Teleostei</taxon>
        <taxon>Protacanthopterygii</taxon>
        <taxon>Salmoniformes</taxon>
        <taxon>Salmonidae</taxon>
        <taxon>Salmoninae</taxon>
        <taxon>Salmo</taxon>
    </lineage>
</organism>
<dbReference type="AlphaFoldDB" id="A0A673YMP7"/>
<keyword evidence="1" id="KW-0472">Membrane</keyword>
<keyword evidence="1" id="KW-0812">Transmembrane</keyword>
<reference evidence="2" key="1">
    <citation type="submission" date="2025-08" db="UniProtKB">
        <authorList>
            <consortium name="Ensembl"/>
        </authorList>
    </citation>
    <scope>IDENTIFICATION</scope>
</reference>
<protein>
    <submittedName>
        <fullName evidence="2">Uncharacterized protein</fullName>
    </submittedName>
</protein>
<evidence type="ECO:0000313" key="2">
    <source>
        <dbReference type="Ensembl" id="ENSSTUP00000035530.1"/>
    </source>
</evidence>
<dbReference type="Proteomes" id="UP000472277">
    <property type="component" value="Chromosome 34"/>
</dbReference>
<keyword evidence="3" id="KW-1185">Reference proteome</keyword>
<accession>A0A673YMP7</accession>
<sequence length="66" mass="7590">MNECITIWFCLSLRSSQIGVMTVTVFPVRLFSAVFLMLLAWPFAFAASLGRSELAVETETWWRRCV</sequence>
<name>A0A673YMP7_SALTR</name>
<feature type="transmembrane region" description="Helical" evidence="1">
    <location>
        <begin position="26"/>
        <end position="47"/>
    </location>
</feature>
<dbReference type="GeneTree" id="ENSGT00940000177739"/>
<dbReference type="OMA" id="NECITIW"/>
<dbReference type="Ensembl" id="ENSSTUT00000037136.1">
    <property type="protein sequence ID" value="ENSSTUP00000035530.1"/>
    <property type="gene ID" value="ENSSTUG00000015165.1"/>
</dbReference>
<dbReference type="InParanoid" id="A0A673YMP7"/>